<dbReference type="Gene3D" id="1.10.3730.20">
    <property type="match status" value="1"/>
</dbReference>
<feature type="domain" description="EamA" evidence="7">
    <location>
        <begin position="153"/>
        <end position="294"/>
    </location>
</feature>
<keyword evidence="3 6" id="KW-0812">Transmembrane</keyword>
<gene>
    <name evidence="8" type="ORF">HDA36_000781</name>
</gene>
<sequence length="318" mass="32624">MSQAATRNRATGLGYALASALAFGGSGVAARPLLDAGVDPLHVTWLRVAGAALILLPLALRHRAALRTRPALLLAYGVFPMAGVQAFYFAAISRIPVGVALLIEFLGPVLVLAWIRVVRRQHIARSAAWGVLLAIIGLAFLVEVWAGIRLDPLGLALALGAAACQAGYFLLSDAASDDVDPMAVISYGALIATALLTPLAAPWNLPWHTLAGPVELAGAPMPALLPTVWLALVSTALAYATGVAAIRRLSPTIAGAVAYLEVVTAIVLAWLLLGEALTPAQTTGAIIVVAGAFIAQRAVPAAPQPPAAAPADPDPART</sequence>
<evidence type="ECO:0000256" key="5">
    <source>
        <dbReference type="ARBA" id="ARBA00023136"/>
    </source>
</evidence>
<feature type="transmembrane region" description="Helical" evidence="6">
    <location>
        <begin position="97"/>
        <end position="115"/>
    </location>
</feature>
<comment type="caution">
    <text evidence="8">The sequence shown here is derived from an EMBL/GenBank/DDBJ whole genome shotgun (WGS) entry which is preliminary data.</text>
</comment>
<comment type="similarity">
    <text evidence="2">Belongs to the EamA transporter family.</text>
</comment>
<feature type="transmembrane region" description="Helical" evidence="6">
    <location>
        <begin position="183"/>
        <end position="203"/>
    </location>
</feature>
<comment type="subcellular location">
    <subcellularLocation>
        <location evidence="1">Membrane</location>
        <topology evidence="1">Multi-pass membrane protein</topology>
    </subcellularLocation>
</comment>
<dbReference type="Pfam" id="PF00892">
    <property type="entry name" value="EamA"/>
    <property type="match status" value="2"/>
</dbReference>
<reference evidence="8 9" key="1">
    <citation type="submission" date="2020-08" db="EMBL/GenBank/DDBJ databases">
        <title>Sequencing the genomes of 1000 actinobacteria strains.</title>
        <authorList>
            <person name="Klenk H.-P."/>
        </authorList>
    </citation>
    <scope>NUCLEOTIDE SEQUENCE [LARGE SCALE GENOMIC DNA]</scope>
    <source>
        <strain evidence="8 9">DSM 44551</strain>
    </source>
</reference>
<dbReference type="PANTHER" id="PTHR32322:SF9">
    <property type="entry name" value="AMINO-ACID METABOLITE EFFLUX PUMP-RELATED"/>
    <property type="match status" value="1"/>
</dbReference>
<proteinExistence type="inferred from homology"/>
<dbReference type="GO" id="GO:0016020">
    <property type="term" value="C:membrane"/>
    <property type="evidence" value="ECO:0007669"/>
    <property type="project" value="UniProtKB-SubCell"/>
</dbReference>
<feature type="domain" description="EamA" evidence="7">
    <location>
        <begin position="11"/>
        <end position="142"/>
    </location>
</feature>
<evidence type="ECO:0000313" key="9">
    <source>
        <dbReference type="Proteomes" id="UP000572635"/>
    </source>
</evidence>
<dbReference type="Proteomes" id="UP000572635">
    <property type="component" value="Unassembled WGS sequence"/>
</dbReference>
<feature type="transmembrane region" description="Helical" evidence="6">
    <location>
        <begin position="72"/>
        <end position="91"/>
    </location>
</feature>
<dbReference type="PANTHER" id="PTHR32322">
    <property type="entry name" value="INNER MEMBRANE TRANSPORTER"/>
    <property type="match status" value="1"/>
</dbReference>
<feature type="transmembrane region" description="Helical" evidence="6">
    <location>
        <begin position="40"/>
        <end position="60"/>
    </location>
</feature>
<dbReference type="InterPro" id="IPR037185">
    <property type="entry name" value="EmrE-like"/>
</dbReference>
<dbReference type="SUPFAM" id="SSF103481">
    <property type="entry name" value="Multidrug resistance efflux transporter EmrE"/>
    <property type="match status" value="2"/>
</dbReference>
<accession>A0A7W8QHS1</accession>
<evidence type="ECO:0000313" key="8">
    <source>
        <dbReference type="EMBL" id="MBB5430697.1"/>
    </source>
</evidence>
<feature type="transmembrane region" description="Helical" evidence="6">
    <location>
        <begin position="253"/>
        <end position="273"/>
    </location>
</feature>
<name>A0A7W8QHS1_9ACTN</name>
<keyword evidence="9" id="KW-1185">Reference proteome</keyword>
<dbReference type="InterPro" id="IPR050638">
    <property type="entry name" value="AA-Vitamin_Transporters"/>
</dbReference>
<protein>
    <submittedName>
        <fullName evidence="8">Drug/metabolite transporter (DMT)-like permease</fullName>
    </submittedName>
</protein>
<dbReference type="RefSeq" id="WP_184388771.1">
    <property type="nucleotide sequence ID" value="NZ_BAAAJD010000020.1"/>
</dbReference>
<dbReference type="InterPro" id="IPR000620">
    <property type="entry name" value="EamA_dom"/>
</dbReference>
<evidence type="ECO:0000256" key="3">
    <source>
        <dbReference type="ARBA" id="ARBA00022692"/>
    </source>
</evidence>
<keyword evidence="5 6" id="KW-0472">Membrane</keyword>
<evidence type="ECO:0000256" key="6">
    <source>
        <dbReference type="SAM" id="Phobius"/>
    </source>
</evidence>
<evidence type="ECO:0000256" key="4">
    <source>
        <dbReference type="ARBA" id="ARBA00022989"/>
    </source>
</evidence>
<feature type="transmembrane region" description="Helical" evidence="6">
    <location>
        <begin position="127"/>
        <end position="148"/>
    </location>
</feature>
<evidence type="ECO:0000256" key="1">
    <source>
        <dbReference type="ARBA" id="ARBA00004141"/>
    </source>
</evidence>
<organism evidence="8 9">
    <name type="scientific">Nocardiopsis composta</name>
    <dbReference type="NCBI Taxonomy" id="157465"/>
    <lineage>
        <taxon>Bacteria</taxon>
        <taxon>Bacillati</taxon>
        <taxon>Actinomycetota</taxon>
        <taxon>Actinomycetes</taxon>
        <taxon>Streptosporangiales</taxon>
        <taxon>Nocardiopsidaceae</taxon>
        <taxon>Nocardiopsis</taxon>
    </lineage>
</organism>
<feature type="transmembrane region" description="Helical" evidence="6">
    <location>
        <begin position="223"/>
        <end position="246"/>
    </location>
</feature>
<feature type="transmembrane region" description="Helical" evidence="6">
    <location>
        <begin position="154"/>
        <end position="171"/>
    </location>
</feature>
<dbReference type="AlphaFoldDB" id="A0A7W8QHS1"/>
<dbReference type="EMBL" id="JACHDB010000001">
    <property type="protein sequence ID" value="MBB5430697.1"/>
    <property type="molecule type" value="Genomic_DNA"/>
</dbReference>
<keyword evidence="4 6" id="KW-1133">Transmembrane helix</keyword>
<evidence type="ECO:0000256" key="2">
    <source>
        <dbReference type="ARBA" id="ARBA00007362"/>
    </source>
</evidence>
<evidence type="ECO:0000259" key="7">
    <source>
        <dbReference type="Pfam" id="PF00892"/>
    </source>
</evidence>